<feature type="region of interest" description="Disordered" evidence="1">
    <location>
        <begin position="150"/>
        <end position="171"/>
    </location>
</feature>
<geneLocation type="plasmid" evidence="4">
    <name>pelp_1</name>
</geneLocation>
<keyword evidence="2" id="KW-0812">Transmembrane</keyword>
<dbReference type="RefSeq" id="WP_145279318.1">
    <property type="nucleotide sequence ID" value="NZ_CP036427.1"/>
</dbReference>
<proteinExistence type="predicted"/>
<keyword evidence="2" id="KW-0472">Membrane</keyword>
<evidence type="ECO:0000256" key="2">
    <source>
        <dbReference type="SAM" id="Phobius"/>
    </source>
</evidence>
<keyword evidence="4" id="KW-1185">Reference proteome</keyword>
<dbReference type="Proteomes" id="UP000317835">
    <property type="component" value="Plasmid pElP_1"/>
</dbReference>
<gene>
    <name evidence="3" type="ORF">ElP_71080</name>
</gene>
<reference evidence="3 4" key="1">
    <citation type="submission" date="2019-02" db="EMBL/GenBank/DDBJ databases">
        <title>Deep-cultivation of Planctomycetes and their phenomic and genomic characterization uncovers novel biology.</title>
        <authorList>
            <person name="Wiegand S."/>
            <person name="Jogler M."/>
            <person name="Boedeker C."/>
            <person name="Pinto D."/>
            <person name="Vollmers J."/>
            <person name="Rivas-Marin E."/>
            <person name="Kohn T."/>
            <person name="Peeters S.H."/>
            <person name="Heuer A."/>
            <person name="Rast P."/>
            <person name="Oberbeckmann S."/>
            <person name="Bunk B."/>
            <person name="Jeske O."/>
            <person name="Meyerdierks A."/>
            <person name="Storesund J.E."/>
            <person name="Kallscheuer N."/>
            <person name="Luecker S."/>
            <person name="Lage O.M."/>
            <person name="Pohl T."/>
            <person name="Merkel B.J."/>
            <person name="Hornburger P."/>
            <person name="Mueller R.-W."/>
            <person name="Bruemmer F."/>
            <person name="Labrenz M."/>
            <person name="Spormann A.M."/>
            <person name="Op den Camp H."/>
            <person name="Overmann J."/>
            <person name="Amann R."/>
            <person name="Jetten M.S.M."/>
            <person name="Mascher T."/>
            <person name="Medema M.H."/>
            <person name="Devos D.P."/>
            <person name="Kaster A.-K."/>
            <person name="Ovreas L."/>
            <person name="Rohde M."/>
            <person name="Galperin M.Y."/>
            <person name="Jogler C."/>
        </authorList>
    </citation>
    <scope>NUCLEOTIDE SEQUENCE [LARGE SCALE GENOMIC DNA]</scope>
    <source>
        <strain evidence="3 4">ElP</strain>
        <plasmid evidence="4">pelp_1</plasmid>
    </source>
</reference>
<dbReference type="KEGG" id="tpla:ElP_71080"/>
<evidence type="ECO:0000313" key="3">
    <source>
        <dbReference type="EMBL" id="QDV39144.1"/>
    </source>
</evidence>
<protein>
    <recommendedName>
        <fullName evidence="5">Carboxypeptidase regulatory-like domain-containing protein</fullName>
    </recommendedName>
</protein>
<keyword evidence="2" id="KW-1133">Transmembrane helix</keyword>
<dbReference type="EMBL" id="CP036427">
    <property type="protein sequence ID" value="QDV39144.1"/>
    <property type="molecule type" value="Genomic_DNA"/>
</dbReference>
<feature type="compositionally biased region" description="Basic and acidic residues" evidence="1">
    <location>
        <begin position="160"/>
        <end position="171"/>
    </location>
</feature>
<evidence type="ECO:0000313" key="4">
    <source>
        <dbReference type="Proteomes" id="UP000317835"/>
    </source>
</evidence>
<name>A0A518HE68_9BACT</name>
<evidence type="ECO:0000256" key="1">
    <source>
        <dbReference type="SAM" id="MobiDB-lite"/>
    </source>
</evidence>
<sequence length="171" mass="18190">MSDASRSDRRERPGAEDRRFWPCLAVGMASLIAWRAASFVPAFPVRGQVLVGGEPAAGAVVEFHPLGRFGLPLGRPRAWTRADGSFELAGEDRVGTPAGSYAVTVVWREPLDLVGEPAAGPNRAPDAYARPETTPLRAVVAAGANRLPPFSIDATPARPDATHAPRGMIDR</sequence>
<keyword evidence="3" id="KW-0614">Plasmid</keyword>
<evidence type="ECO:0008006" key="5">
    <source>
        <dbReference type="Google" id="ProtNLM"/>
    </source>
</evidence>
<feature type="transmembrane region" description="Helical" evidence="2">
    <location>
        <begin position="20"/>
        <end position="37"/>
    </location>
</feature>
<accession>A0A518HE68</accession>
<organism evidence="3 4">
    <name type="scientific">Tautonia plasticadhaerens</name>
    <dbReference type="NCBI Taxonomy" id="2527974"/>
    <lineage>
        <taxon>Bacteria</taxon>
        <taxon>Pseudomonadati</taxon>
        <taxon>Planctomycetota</taxon>
        <taxon>Planctomycetia</taxon>
        <taxon>Isosphaerales</taxon>
        <taxon>Isosphaeraceae</taxon>
        <taxon>Tautonia</taxon>
    </lineage>
</organism>
<dbReference type="OrthoDB" id="268362at2"/>
<dbReference type="AlphaFoldDB" id="A0A518HE68"/>